<dbReference type="Pfam" id="PF12385">
    <property type="entry name" value="Peptidase_C70"/>
    <property type="match status" value="1"/>
</dbReference>
<reference evidence="1 2" key="1">
    <citation type="submission" date="2019-09" db="EMBL/GenBank/DDBJ databases">
        <authorList>
            <person name="Chandra G."/>
            <person name="Truman W A."/>
        </authorList>
    </citation>
    <scope>NUCLEOTIDE SEQUENCE [LARGE SCALE GENOMIC DNA]</scope>
    <source>
        <strain evidence="1">PS862</strain>
    </source>
</reference>
<accession>A0A5E7MIH7</accession>
<dbReference type="InterPro" id="IPR022118">
    <property type="entry name" value="Peptidase_C70_AvrRpt2"/>
</dbReference>
<sequence>MNRRQLLTGLTIALAGIPLETFAYQQCNPAGACEVGISMQRLHQTYATQQMSQWCWAASIQMIFSYYGYYVSQQAIVLQVYGTISNIPALSGSVVSQALTRRWIDQNGNRFDVRLIAAYDADAGVNAINNQLILQSLAQERPLVFGNLSHAMVLTAAAFQNTPMGPQIFNLGFMDPWPGNGIRGLTDPLELRPMHLGGHIRYLALPIITPA</sequence>
<dbReference type="EMBL" id="CABVII010000019">
    <property type="protein sequence ID" value="VVP24535.1"/>
    <property type="molecule type" value="Genomic_DNA"/>
</dbReference>
<dbReference type="Proteomes" id="UP000385207">
    <property type="component" value="Unassembled WGS sequence"/>
</dbReference>
<proteinExistence type="predicted"/>
<evidence type="ECO:0000313" key="1">
    <source>
        <dbReference type="EMBL" id="VVP24535.1"/>
    </source>
</evidence>
<name>A0A5E7MIH7_PSEFL</name>
<gene>
    <name evidence="1" type="ORF">PS862_04031</name>
</gene>
<dbReference type="AlphaFoldDB" id="A0A5E7MIH7"/>
<protein>
    <recommendedName>
        <fullName evidence="3">Peptidase C39-like domain-containing protein</fullName>
    </recommendedName>
</protein>
<dbReference type="OrthoDB" id="5148996at2"/>
<dbReference type="RefSeq" id="WP_150784610.1">
    <property type="nucleotide sequence ID" value="NZ_CABVII010000019.1"/>
</dbReference>
<organism evidence="1 2">
    <name type="scientific">Pseudomonas fluorescens</name>
    <dbReference type="NCBI Taxonomy" id="294"/>
    <lineage>
        <taxon>Bacteria</taxon>
        <taxon>Pseudomonadati</taxon>
        <taxon>Pseudomonadota</taxon>
        <taxon>Gammaproteobacteria</taxon>
        <taxon>Pseudomonadales</taxon>
        <taxon>Pseudomonadaceae</taxon>
        <taxon>Pseudomonas</taxon>
    </lineage>
</organism>
<evidence type="ECO:0008006" key="3">
    <source>
        <dbReference type="Google" id="ProtNLM"/>
    </source>
</evidence>
<evidence type="ECO:0000313" key="2">
    <source>
        <dbReference type="Proteomes" id="UP000385207"/>
    </source>
</evidence>